<dbReference type="EMBL" id="KL584975">
    <property type="protein sequence ID" value="KEQ88533.1"/>
    <property type="molecule type" value="Genomic_DNA"/>
</dbReference>
<dbReference type="SUPFAM" id="SSF56801">
    <property type="entry name" value="Acetyl-CoA synthetase-like"/>
    <property type="match status" value="1"/>
</dbReference>
<dbReference type="PROSITE" id="PS50075">
    <property type="entry name" value="CARRIER"/>
    <property type="match status" value="1"/>
</dbReference>
<name>A0A074XSF7_AURPU</name>
<keyword evidence="1" id="KW-0596">Phosphopantetheine</keyword>
<dbReference type="AlphaFoldDB" id="A0A074XSF7"/>
<dbReference type="Pfam" id="PF23562">
    <property type="entry name" value="AMP-binding_C_3"/>
    <property type="match status" value="1"/>
</dbReference>
<gene>
    <name evidence="4" type="ORF">M438DRAFT_266097</name>
</gene>
<dbReference type="InterPro" id="IPR000873">
    <property type="entry name" value="AMP-dep_synth/lig_dom"/>
</dbReference>
<dbReference type="InterPro" id="IPR009081">
    <property type="entry name" value="PP-bd_ACP"/>
</dbReference>
<dbReference type="SUPFAM" id="SSF51735">
    <property type="entry name" value="NAD(P)-binding Rossmann-fold domains"/>
    <property type="match status" value="1"/>
</dbReference>
<keyword evidence="5" id="KW-1185">Reference proteome</keyword>
<dbReference type="PROSITE" id="PS00012">
    <property type="entry name" value="PHOSPHOPANTETHEINE"/>
    <property type="match status" value="1"/>
</dbReference>
<dbReference type="Pfam" id="PF00501">
    <property type="entry name" value="AMP-binding"/>
    <property type="match status" value="1"/>
</dbReference>
<evidence type="ECO:0000256" key="1">
    <source>
        <dbReference type="ARBA" id="ARBA00022450"/>
    </source>
</evidence>
<dbReference type="Pfam" id="PF00550">
    <property type="entry name" value="PP-binding"/>
    <property type="match status" value="1"/>
</dbReference>
<feature type="domain" description="Carrier" evidence="3">
    <location>
        <begin position="551"/>
        <end position="629"/>
    </location>
</feature>
<dbReference type="InterPro" id="IPR042099">
    <property type="entry name" value="ANL_N_sf"/>
</dbReference>
<dbReference type="STRING" id="1043002.A0A074XSF7"/>
<dbReference type="Gene3D" id="1.10.1200.10">
    <property type="entry name" value="ACP-like"/>
    <property type="match status" value="1"/>
</dbReference>
<evidence type="ECO:0000259" key="3">
    <source>
        <dbReference type="PROSITE" id="PS50075"/>
    </source>
</evidence>
<dbReference type="OrthoDB" id="429813at2759"/>
<dbReference type="InterPro" id="IPR020845">
    <property type="entry name" value="AMP-binding_CS"/>
</dbReference>
<reference evidence="4 5" key="1">
    <citation type="journal article" date="2014" name="BMC Genomics">
        <title>Genome sequencing of four Aureobasidium pullulans varieties: biotechnological potential, stress tolerance, and description of new species.</title>
        <authorList>
            <person name="Gostin Ar C."/>
            <person name="Ohm R.A."/>
            <person name="Kogej T."/>
            <person name="Sonjak S."/>
            <person name="Turk M."/>
            <person name="Zajc J."/>
            <person name="Zalar P."/>
            <person name="Grube M."/>
            <person name="Sun H."/>
            <person name="Han J."/>
            <person name="Sharma A."/>
            <person name="Chiniquy J."/>
            <person name="Ngan C.Y."/>
            <person name="Lipzen A."/>
            <person name="Barry K."/>
            <person name="Grigoriev I.V."/>
            <person name="Gunde-Cimerman N."/>
        </authorList>
    </citation>
    <scope>NUCLEOTIDE SEQUENCE [LARGE SCALE GENOMIC DNA]</scope>
    <source>
        <strain evidence="4 5">EXF-150</strain>
    </source>
</reference>
<evidence type="ECO:0000256" key="2">
    <source>
        <dbReference type="ARBA" id="ARBA00022553"/>
    </source>
</evidence>
<dbReference type="InterPro" id="IPR051414">
    <property type="entry name" value="Adenylate-forming_Reductase"/>
</dbReference>
<dbReference type="RefSeq" id="XP_029764720.1">
    <property type="nucleotide sequence ID" value="XM_029900078.1"/>
</dbReference>
<dbReference type="Gene3D" id="3.40.50.12780">
    <property type="entry name" value="N-terminal domain of ligase-like"/>
    <property type="match status" value="1"/>
</dbReference>
<evidence type="ECO:0000313" key="5">
    <source>
        <dbReference type="Proteomes" id="UP000030706"/>
    </source>
</evidence>
<keyword evidence="2" id="KW-0597">Phosphoprotein</keyword>
<proteinExistence type="predicted"/>
<dbReference type="PANTHER" id="PTHR43439:SF2">
    <property type="entry name" value="ENZYME, PUTATIVE (JCVI)-RELATED"/>
    <property type="match status" value="1"/>
</dbReference>
<dbReference type="HOGENOM" id="CLU_002220_0_0_1"/>
<protein>
    <submittedName>
        <fullName evidence="4">Acetyl-CoA synthetase-like protein</fullName>
    </submittedName>
</protein>
<dbReference type="SMART" id="SM00823">
    <property type="entry name" value="PKS_PP"/>
    <property type="match status" value="1"/>
</dbReference>
<dbReference type="Gene3D" id="3.40.50.720">
    <property type="entry name" value="NAD(P)-binding Rossmann-like Domain"/>
    <property type="match status" value="1"/>
</dbReference>
<sequence>MAYHGHRLLPSFIDQIALETPKLSFVEVPKSANISEGSRKITYDVLARAVDKCAWWIQQELGQGHGFPALAYVGPHDLRYLFLVFGACKAGYKMFFASPRNSTAALLDLLAQVGCEIFLTPVDAPVYSNLLISVLAERPMTTLSFPDLEHFLDVGDGLKPYPWNRTFEEVKHDPLAVFHTSGSTGVPKLVTMNHGAVAALDAFRNIETLTGEQIQTNSYLGKRTLLLFPMFHASALSTLFLSIWNTIPTILPPPVPLTADLANDMLVNCSVEVSIMPPSILADMAANQEYLENLCKCSSVMYGGGPLPTEAGHRIASKTSLITVFGASETGFFPVEVMEGMDWPYVKLSPCSGGVHRLYADGLYELVVERNSELEEYQPVFWMYPDLQEYHTKDLFSKHPTKPGLWLWQGRIDDIIVLSNGEKFNPISMEDMIINSHPAVESAIVAGQGRMQCALLVELSSTDSSEEDRSDKEVVEELWPAVQKANESCPEYGRLMKDMVIVAKQGKRMVRADKGTVQRKRTLERFAAELDQLYHLRDGPDAAYANFYRPMDLNSVKESIARIVRGIHRYETIQTNTNFFEIGLDSLHAITMARHIRTAFLNSSPPVTTKVVYDHPSIDLLASFVCGTVNGQEESIKTMQRLYERYLPAHEETTPFDKPKLATVLLVGSTGHFGTQLMAQLLRSKEVGTIYCLNRDPDARSTQSGLTLHGDVIYPKNVKYLYADRSQPRFGLPEKHWFRLLNNVTHVIHNAWPVDFCMPLSHFEPSIRMTAELMQLCKSGNFAPTFVFISSIGSVIGNDTPLVTEEVVHDWLAAENMGYTQSKLVAERLIATAATKTGVKSAICRVGQLGGVLNHEVWGDEVPHWPEKQWLPAMLASSIRLGAVPSSLASLNRVDWLPVDVAAATVCELMLAIPTTADICNVYNIVNPQLTTWDHLLSELKAYKDLERVTLADWVVLLKKNIDGGQVDVPAASLVEFFEGACESETQKPLVDCSKSMALSPTLRGTQAISVELMECWISQWSFSG</sequence>
<dbReference type="Proteomes" id="UP000030706">
    <property type="component" value="Unassembled WGS sequence"/>
</dbReference>
<dbReference type="InterPro" id="IPR036736">
    <property type="entry name" value="ACP-like_sf"/>
</dbReference>
<dbReference type="PROSITE" id="PS00455">
    <property type="entry name" value="AMP_BINDING"/>
    <property type="match status" value="1"/>
</dbReference>
<dbReference type="InterPro" id="IPR006162">
    <property type="entry name" value="Ppantetheine_attach_site"/>
</dbReference>
<dbReference type="SUPFAM" id="SSF47336">
    <property type="entry name" value="ACP-like"/>
    <property type="match status" value="1"/>
</dbReference>
<dbReference type="GO" id="GO:0031177">
    <property type="term" value="F:phosphopantetheine binding"/>
    <property type="evidence" value="ECO:0007669"/>
    <property type="project" value="InterPro"/>
</dbReference>
<organism evidence="4 5">
    <name type="scientific">Aureobasidium pullulans EXF-150</name>
    <dbReference type="NCBI Taxonomy" id="1043002"/>
    <lineage>
        <taxon>Eukaryota</taxon>
        <taxon>Fungi</taxon>
        <taxon>Dikarya</taxon>
        <taxon>Ascomycota</taxon>
        <taxon>Pezizomycotina</taxon>
        <taxon>Dothideomycetes</taxon>
        <taxon>Dothideomycetidae</taxon>
        <taxon>Dothideales</taxon>
        <taxon>Saccotheciaceae</taxon>
        <taxon>Aureobasidium</taxon>
    </lineage>
</organism>
<dbReference type="Pfam" id="PF07993">
    <property type="entry name" value="NAD_binding_4"/>
    <property type="match status" value="1"/>
</dbReference>
<accession>A0A074XSF7</accession>
<dbReference type="InterPro" id="IPR013120">
    <property type="entry name" value="FAR_NAD-bd"/>
</dbReference>
<dbReference type="PANTHER" id="PTHR43439">
    <property type="entry name" value="PHENYLACETATE-COENZYME A LIGASE"/>
    <property type="match status" value="1"/>
</dbReference>
<dbReference type="InterPro" id="IPR020806">
    <property type="entry name" value="PKS_PP-bd"/>
</dbReference>
<evidence type="ECO:0000313" key="4">
    <source>
        <dbReference type="EMBL" id="KEQ88533.1"/>
    </source>
</evidence>
<dbReference type="GeneID" id="40742384"/>
<dbReference type="InterPro" id="IPR036291">
    <property type="entry name" value="NAD(P)-bd_dom_sf"/>
</dbReference>